<accession>A0A1X7NN70</accession>
<dbReference type="AlphaFoldDB" id="A0A1X7NN70"/>
<evidence type="ECO:0000313" key="2">
    <source>
        <dbReference type="Proteomes" id="UP000193435"/>
    </source>
</evidence>
<dbReference type="OrthoDB" id="9810101at2"/>
<protein>
    <submittedName>
        <fullName evidence="1">Energy-coupling factor transport system permease protein</fullName>
    </submittedName>
</protein>
<dbReference type="CDD" id="cd11545">
    <property type="entry name" value="NTP-PPase_YP_001813558"/>
    <property type="match status" value="1"/>
</dbReference>
<sequence>MTEVSTFKQVKEFHAVFNPTDNSTPTALTSKEALNRANFSTEEIIEFLYASVQGDLILFEKIIQQWEYTINKTVAKIKIEKKEVKSILVGQVDALIDANYFNYGSFVLMGVDPTPISTIVHEANMGKLFPDGKPHYRLGDGKVLKPKNWEQEYAPETRIETEIEKQIKEKRGKF</sequence>
<name>A0A1X7NN70_9LACT</name>
<gene>
    <name evidence="1" type="ORF">SAMN04488700_2192</name>
</gene>
<keyword evidence="2" id="KW-1185">Reference proteome</keyword>
<dbReference type="STRING" id="1073423.SAMN04488700_2192"/>
<dbReference type="Gene3D" id="1.10.3420.10">
    <property type="entry name" value="putative ntp pyrophosphohydrolase like domain"/>
    <property type="match status" value="1"/>
</dbReference>
<dbReference type="InterPro" id="IPR023292">
    <property type="entry name" value="NTP_PyroPHydrolase-like_dom_sf"/>
</dbReference>
<organism evidence="1 2">
    <name type="scientific">Carnobacterium iners</name>
    <dbReference type="NCBI Taxonomy" id="1073423"/>
    <lineage>
        <taxon>Bacteria</taxon>
        <taxon>Bacillati</taxon>
        <taxon>Bacillota</taxon>
        <taxon>Bacilli</taxon>
        <taxon>Lactobacillales</taxon>
        <taxon>Carnobacteriaceae</taxon>
        <taxon>Carnobacterium</taxon>
    </lineage>
</organism>
<dbReference type="InterPro" id="IPR021130">
    <property type="entry name" value="PRib-ATP_PPHydrolase-like"/>
</dbReference>
<evidence type="ECO:0000313" key="1">
    <source>
        <dbReference type="EMBL" id="SMH39006.1"/>
    </source>
</evidence>
<proteinExistence type="predicted"/>
<dbReference type="Proteomes" id="UP000193435">
    <property type="component" value="Unassembled WGS sequence"/>
</dbReference>
<reference evidence="1 2" key="1">
    <citation type="submission" date="2017-04" db="EMBL/GenBank/DDBJ databases">
        <authorList>
            <person name="Afonso C.L."/>
            <person name="Miller P.J."/>
            <person name="Scott M.A."/>
            <person name="Spackman E."/>
            <person name="Goraichik I."/>
            <person name="Dimitrov K.M."/>
            <person name="Suarez D.L."/>
            <person name="Swayne D.E."/>
        </authorList>
    </citation>
    <scope>NUCLEOTIDE SEQUENCE [LARGE SCALE GENOMIC DNA]</scope>
    <source>
        <strain evidence="1 2">LMG26642</strain>
    </source>
</reference>
<dbReference type="Pfam" id="PF01503">
    <property type="entry name" value="PRA-PH"/>
    <property type="match status" value="1"/>
</dbReference>
<dbReference type="RefSeq" id="WP_085560224.1">
    <property type="nucleotide sequence ID" value="NZ_FOAH01000009.1"/>
</dbReference>
<dbReference type="EMBL" id="FXBJ01000002">
    <property type="protein sequence ID" value="SMH39006.1"/>
    <property type="molecule type" value="Genomic_DNA"/>
</dbReference>